<evidence type="ECO:0000256" key="6">
    <source>
        <dbReference type="ARBA" id="ARBA00022833"/>
    </source>
</evidence>
<dbReference type="AlphaFoldDB" id="E3I4D4"/>
<dbReference type="EC" id="3.1.-.-" evidence="7"/>
<dbReference type="eggNOG" id="COG0319">
    <property type="taxonomic scope" value="Bacteria"/>
</dbReference>
<evidence type="ECO:0000256" key="5">
    <source>
        <dbReference type="ARBA" id="ARBA00022801"/>
    </source>
</evidence>
<dbReference type="GO" id="GO:0008270">
    <property type="term" value="F:zinc ion binding"/>
    <property type="evidence" value="ECO:0007669"/>
    <property type="project" value="UniProtKB-UniRule"/>
</dbReference>
<dbReference type="Proteomes" id="UP000001399">
    <property type="component" value="Chromosome"/>
</dbReference>
<name>E3I4D4_RHOVT</name>
<dbReference type="OrthoDB" id="9807740at2"/>
<keyword evidence="2 7" id="KW-0540">Nuclease</keyword>
<evidence type="ECO:0000313" key="9">
    <source>
        <dbReference type="EMBL" id="ADP70449.1"/>
    </source>
</evidence>
<organism evidence="9 10">
    <name type="scientific">Rhodomicrobium vannielii (strain ATCC 17100 / DSM 162 / LMG 4299 / NCIMB 10020 / ATH 3.1.1)</name>
    <dbReference type="NCBI Taxonomy" id="648757"/>
    <lineage>
        <taxon>Bacteria</taxon>
        <taxon>Pseudomonadati</taxon>
        <taxon>Pseudomonadota</taxon>
        <taxon>Alphaproteobacteria</taxon>
        <taxon>Hyphomicrobiales</taxon>
        <taxon>Hyphomicrobiaceae</taxon>
        <taxon>Rhodomicrobium</taxon>
    </lineage>
</organism>
<dbReference type="GO" id="GO:0006364">
    <property type="term" value="P:rRNA processing"/>
    <property type="evidence" value="ECO:0007669"/>
    <property type="project" value="UniProtKB-UniRule"/>
</dbReference>
<keyword evidence="5 7" id="KW-0378">Hydrolase</keyword>
<evidence type="ECO:0000256" key="8">
    <source>
        <dbReference type="SAM" id="MobiDB-lite"/>
    </source>
</evidence>
<evidence type="ECO:0000256" key="7">
    <source>
        <dbReference type="HAMAP-Rule" id="MF_00009"/>
    </source>
</evidence>
<comment type="cofactor">
    <cofactor evidence="7">
        <name>Zn(2+)</name>
        <dbReference type="ChEBI" id="CHEBI:29105"/>
    </cofactor>
    <text evidence="7">Binds 1 zinc ion.</text>
</comment>
<keyword evidence="6 7" id="KW-0862">Zinc</keyword>
<evidence type="ECO:0000256" key="4">
    <source>
        <dbReference type="ARBA" id="ARBA00022759"/>
    </source>
</evidence>
<accession>E3I4D4</accession>
<dbReference type="GO" id="GO:0005737">
    <property type="term" value="C:cytoplasm"/>
    <property type="evidence" value="ECO:0007669"/>
    <property type="project" value="UniProtKB-SubCell"/>
</dbReference>
<dbReference type="Gene3D" id="3.40.390.30">
    <property type="entry name" value="Metalloproteases ('zincins'), catalytic domain"/>
    <property type="match status" value="1"/>
</dbReference>
<proteinExistence type="inferred from homology"/>
<dbReference type="HAMAP" id="MF_00009">
    <property type="entry name" value="Endoribonucl_YbeY"/>
    <property type="match status" value="1"/>
</dbReference>
<dbReference type="EMBL" id="CP002292">
    <property type="protein sequence ID" value="ADP70449.1"/>
    <property type="molecule type" value="Genomic_DNA"/>
</dbReference>
<dbReference type="InterPro" id="IPR020549">
    <property type="entry name" value="YbeY_CS"/>
</dbReference>
<reference evidence="10" key="1">
    <citation type="journal article" date="2011" name="J. Bacteriol.">
        <title>Genome sequences of eight morphologically diverse alphaproteobacteria.</title>
        <authorList>
            <consortium name="US DOE Joint Genome Institute"/>
            <person name="Brown P.J."/>
            <person name="Kysela D.T."/>
            <person name="Buechlein A."/>
            <person name="Hemmerich C."/>
            <person name="Brun Y.V."/>
        </authorList>
    </citation>
    <scope>NUCLEOTIDE SEQUENCE [LARGE SCALE GENOMIC DNA]</scope>
    <source>
        <strain evidence="10">ATCC 17100 / ATH 3.1.1 / DSM 162 / LMG 4299</strain>
    </source>
</reference>
<keyword evidence="3 7" id="KW-0479">Metal-binding</keyword>
<comment type="subcellular location">
    <subcellularLocation>
        <location evidence="7">Cytoplasm</location>
    </subcellularLocation>
</comment>
<keyword evidence="7" id="KW-0698">rRNA processing</keyword>
<dbReference type="PROSITE" id="PS01306">
    <property type="entry name" value="UPF0054"/>
    <property type="match status" value="1"/>
</dbReference>
<dbReference type="KEGG" id="rva:Rvan_1179"/>
<evidence type="ECO:0000313" key="10">
    <source>
        <dbReference type="Proteomes" id="UP000001399"/>
    </source>
</evidence>
<comment type="function">
    <text evidence="7">Single strand-specific metallo-endoribonuclease involved in late-stage 70S ribosome quality control and in maturation of the 3' terminus of the 16S rRNA.</text>
</comment>
<feature type="compositionally biased region" description="Polar residues" evidence="8">
    <location>
        <begin position="1"/>
        <end position="16"/>
    </location>
</feature>
<evidence type="ECO:0000256" key="3">
    <source>
        <dbReference type="ARBA" id="ARBA00022723"/>
    </source>
</evidence>
<keyword evidence="7" id="KW-0690">Ribosome biogenesis</keyword>
<dbReference type="HOGENOM" id="CLU_106710_0_0_5"/>
<keyword evidence="4 7" id="KW-0255">Endonuclease</keyword>
<evidence type="ECO:0000256" key="1">
    <source>
        <dbReference type="ARBA" id="ARBA00010875"/>
    </source>
</evidence>
<feature type="binding site" evidence="7">
    <location>
        <position position="150"/>
    </location>
    <ligand>
        <name>Zn(2+)</name>
        <dbReference type="ChEBI" id="CHEBI:29105"/>
        <note>catalytic</note>
    </ligand>
</feature>
<feature type="region of interest" description="Disordered" evidence="8">
    <location>
        <begin position="1"/>
        <end position="29"/>
    </location>
</feature>
<dbReference type="GO" id="GO:0004521">
    <property type="term" value="F:RNA endonuclease activity"/>
    <property type="evidence" value="ECO:0007669"/>
    <property type="project" value="UniProtKB-UniRule"/>
</dbReference>
<feature type="binding site" evidence="7">
    <location>
        <position position="156"/>
    </location>
    <ligand>
        <name>Zn(2+)</name>
        <dbReference type="ChEBI" id="CHEBI:29105"/>
        <note>catalytic</note>
    </ligand>
</feature>
<dbReference type="STRING" id="648757.Rvan_1179"/>
<dbReference type="InterPro" id="IPR002036">
    <property type="entry name" value="YbeY"/>
</dbReference>
<comment type="similarity">
    <text evidence="1 7">Belongs to the endoribonuclease YbeY family.</text>
</comment>
<dbReference type="PANTHER" id="PTHR46986">
    <property type="entry name" value="ENDORIBONUCLEASE YBEY, CHLOROPLASTIC"/>
    <property type="match status" value="1"/>
</dbReference>
<keyword evidence="7" id="KW-0963">Cytoplasm</keyword>
<keyword evidence="10" id="KW-1185">Reference proteome</keyword>
<evidence type="ECO:0000256" key="2">
    <source>
        <dbReference type="ARBA" id="ARBA00022722"/>
    </source>
</evidence>
<dbReference type="SUPFAM" id="SSF55486">
    <property type="entry name" value="Metalloproteases ('zincins'), catalytic domain"/>
    <property type="match status" value="1"/>
</dbReference>
<feature type="binding site" evidence="7">
    <location>
        <position position="146"/>
    </location>
    <ligand>
        <name>Zn(2+)</name>
        <dbReference type="ChEBI" id="CHEBI:29105"/>
        <note>catalytic</note>
    </ligand>
</feature>
<dbReference type="Pfam" id="PF02130">
    <property type="entry name" value="YbeY"/>
    <property type="match status" value="1"/>
</dbReference>
<dbReference type="NCBIfam" id="TIGR00043">
    <property type="entry name" value="rRNA maturation RNase YbeY"/>
    <property type="match status" value="1"/>
</dbReference>
<gene>
    <name evidence="7" type="primary">ybeY</name>
    <name evidence="9" type="ordered locus">Rvan_1179</name>
</gene>
<dbReference type="InterPro" id="IPR023091">
    <property type="entry name" value="MetalPrtase_cat_dom_sf_prd"/>
</dbReference>
<protein>
    <recommendedName>
        <fullName evidence="7">Endoribonuclease YbeY</fullName>
        <ecNumber evidence="7">3.1.-.-</ecNumber>
    </recommendedName>
</protein>
<sequence length="193" mass="20657">MTPHMTVSETNTSSDPDPSGEGEPYRIGTDISIEDDRWVSVDGLEDLIPKLVAETLREAGLTPEDACVSVALMSGEQVRSLNKVFRSKDADTNVLSFPSPEAARSAVLEDEPAFLGDVALSYDAVVGEAQAQAKTPLQHTAHLVAHGVLHLVGFDHEADADADAMEAAERVILARFGIPDPYRDDTSNSAQTL</sequence>
<dbReference type="GO" id="GO:0004222">
    <property type="term" value="F:metalloendopeptidase activity"/>
    <property type="evidence" value="ECO:0007669"/>
    <property type="project" value="InterPro"/>
</dbReference>
<dbReference type="PANTHER" id="PTHR46986:SF1">
    <property type="entry name" value="ENDORIBONUCLEASE YBEY, CHLOROPLASTIC"/>
    <property type="match status" value="1"/>
</dbReference>